<dbReference type="Proteomes" id="UP001477672">
    <property type="component" value="Unassembled WGS sequence"/>
</dbReference>
<reference evidence="5 6" key="1">
    <citation type="submission" date="2024-03" db="EMBL/GenBank/DDBJ databases">
        <title>Human intestinal bacterial collection.</title>
        <authorList>
            <person name="Pauvert C."/>
            <person name="Hitch T.C.A."/>
            <person name="Clavel T."/>
        </authorList>
    </citation>
    <scope>NUCLEOTIDE SEQUENCE [LARGE SCALE GENOMIC DNA]</scope>
    <source>
        <strain evidence="5 6">CLA-JM-H11</strain>
    </source>
</reference>
<feature type="domain" description="HTH gntR-type" evidence="4">
    <location>
        <begin position="7"/>
        <end position="75"/>
    </location>
</feature>
<dbReference type="PANTHER" id="PTHR43537:SF5">
    <property type="entry name" value="UXU OPERON TRANSCRIPTIONAL REGULATOR"/>
    <property type="match status" value="1"/>
</dbReference>
<keyword evidence="6" id="KW-1185">Reference proteome</keyword>
<evidence type="ECO:0000256" key="1">
    <source>
        <dbReference type="ARBA" id="ARBA00023015"/>
    </source>
</evidence>
<dbReference type="SMART" id="SM00345">
    <property type="entry name" value="HTH_GNTR"/>
    <property type="match status" value="1"/>
</dbReference>
<comment type="caution">
    <text evidence="5">The sequence shown here is derived from an EMBL/GenBank/DDBJ whole genome shotgun (WGS) entry which is preliminary data.</text>
</comment>
<accession>A0ABV1GCW5</accession>
<keyword evidence="3" id="KW-0804">Transcription</keyword>
<protein>
    <submittedName>
        <fullName evidence="5">GntR family transcriptional regulator</fullName>
    </submittedName>
</protein>
<evidence type="ECO:0000313" key="6">
    <source>
        <dbReference type="Proteomes" id="UP001477672"/>
    </source>
</evidence>
<dbReference type="EMBL" id="JBBMFA010000063">
    <property type="protein sequence ID" value="MEQ2519696.1"/>
    <property type="molecule type" value="Genomic_DNA"/>
</dbReference>
<dbReference type="PRINTS" id="PR00035">
    <property type="entry name" value="HTHGNTR"/>
</dbReference>
<dbReference type="Gene3D" id="1.10.10.10">
    <property type="entry name" value="Winged helix-like DNA-binding domain superfamily/Winged helix DNA-binding domain"/>
    <property type="match status" value="1"/>
</dbReference>
<dbReference type="RefSeq" id="WP_349215130.1">
    <property type="nucleotide sequence ID" value="NZ_JBBMFA010000063.1"/>
</dbReference>
<evidence type="ECO:0000313" key="5">
    <source>
        <dbReference type="EMBL" id="MEQ2519696.1"/>
    </source>
</evidence>
<dbReference type="SUPFAM" id="SSF46785">
    <property type="entry name" value="Winged helix' DNA-binding domain"/>
    <property type="match status" value="1"/>
</dbReference>
<dbReference type="InterPro" id="IPR036388">
    <property type="entry name" value="WH-like_DNA-bd_sf"/>
</dbReference>
<name>A0ABV1GCW5_9FIRM</name>
<dbReference type="InterPro" id="IPR000524">
    <property type="entry name" value="Tscrpt_reg_HTH_GntR"/>
</dbReference>
<dbReference type="PANTHER" id="PTHR43537">
    <property type="entry name" value="TRANSCRIPTIONAL REGULATOR, GNTR FAMILY"/>
    <property type="match status" value="1"/>
</dbReference>
<dbReference type="Gene3D" id="1.20.120.530">
    <property type="entry name" value="GntR ligand-binding domain-like"/>
    <property type="match status" value="1"/>
</dbReference>
<dbReference type="InterPro" id="IPR011711">
    <property type="entry name" value="GntR_C"/>
</dbReference>
<dbReference type="InterPro" id="IPR008920">
    <property type="entry name" value="TF_FadR/GntR_C"/>
</dbReference>
<dbReference type="CDD" id="cd07377">
    <property type="entry name" value="WHTH_GntR"/>
    <property type="match status" value="1"/>
</dbReference>
<dbReference type="Pfam" id="PF00392">
    <property type="entry name" value="GntR"/>
    <property type="match status" value="1"/>
</dbReference>
<dbReference type="SMART" id="SM00895">
    <property type="entry name" value="FCD"/>
    <property type="match status" value="1"/>
</dbReference>
<proteinExistence type="predicted"/>
<dbReference type="SUPFAM" id="SSF48008">
    <property type="entry name" value="GntR ligand-binding domain-like"/>
    <property type="match status" value="1"/>
</dbReference>
<sequence length="243" mass="28170">MKNLRSPKLYLQVYNELRNYIVQNNLKPGDKLPTEMEMCERLGVSRNVLREAIKSLEITGVVHSTPGVGIVIQEFSTDYLFNSLVYARSDDGQEMLEQLKKIRRVLELGFSGEAFESLTEEDVEKLRQLVEKMQDLAKTLRKKPEATFGVRFAEADAAFHRALYTKLDLPLLLSLIDAFWAFDKNYQKPTSGSYIQLTVEKHERIVSALEKKDYHAFYDALDFHYRVVYRPGDESEQAFEEEN</sequence>
<keyword evidence="2" id="KW-0238">DNA-binding</keyword>
<evidence type="ECO:0000256" key="2">
    <source>
        <dbReference type="ARBA" id="ARBA00023125"/>
    </source>
</evidence>
<organism evidence="5 6">
    <name type="scientific">Ruthenibacterium intestinale</name>
    <dbReference type="NCBI Taxonomy" id="3133163"/>
    <lineage>
        <taxon>Bacteria</taxon>
        <taxon>Bacillati</taxon>
        <taxon>Bacillota</taxon>
        <taxon>Clostridia</taxon>
        <taxon>Eubacteriales</taxon>
        <taxon>Oscillospiraceae</taxon>
        <taxon>Ruthenibacterium</taxon>
    </lineage>
</organism>
<keyword evidence="1" id="KW-0805">Transcription regulation</keyword>
<dbReference type="Pfam" id="PF07729">
    <property type="entry name" value="FCD"/>
    <property type="match status" value="1"/>
</dbReference>
<evidence type="ECO:0000259" key="4">
    <source>
        <dbReference type="PROSITE" id="PS50949"/>
    </source>
</evidence>
<dbReference type="InterPro" id="IPR036390">
    <property type="entry name" value="WH_DNA-bd_sf"/>
</dbReference>
<evidence type="ECO:0000256" key="3">
    <source>
        <dbReference type="ARBA" id="ARBA00023163"/>
    </source>
</evidence>
<gene>
    <name evidence="5" type="ORF">WMO24_04520</name>
</gene>
<dbReference type="PROSITE" id="PS50949">
    <property type="entry name" value="HTH_GNTR"/>
    <property type="match status" value="1"/>
</dbReference>